<dbReference type="RefSeq" id="WP_109747861.1">
    <property type="nucleotide sequence ID" value="NZ_JANKBI010000022.1"/>
</dbReference>
<dbReference type="InterPro" id="IPR036271">
    <property type="entry name" value="Tet_transcr_reg_TetR-rel_C_sf"/>
</dbReference>
<organism evidence="1 2">
    <name type="scientific">Murimonas intestini</name>
    <dbReference type="NCBI Taxonomy" id="1337051"/>
    <lineage>
        <taxon>Bacteria</taxon>
        <taxon>Bacillati</taxon>
        <taxon>Bacillota</taxon>
        <taxon>Clostridia</taxon>
        <taxon>Lachnospirales</taxon>
        <taxon>Lachnospiraceae</taxon>
        <taxon>Murimonas</taxon>
    </lineage>
</organism>
<evidence type="ECO:0000313" key="1">
    <source>
        <dbReference type="EMBL" id="PWJ73322.1"/>
    </source>
</evidence>
<proteinExistence type="predicted"/>
<dbReference type="AlphaFoldDB" id="A0AB73T0E0"/>
<dbReference type="SUPFAM" id="SSF48498">
    <property type="entry name" value="Tetracyclin repressor-like, C-terminal domain"/>
    <property type="match status" value="1"/>
</dbReference>
<dbReference type="Proteomes" id="UP000245412">
    <property type="component" value="Unassembled WGS sequence"/>
</dbReference>
<protein>
    <submittedName>
        <fullName evidence="1">AcrR family transcriptional regulator</fullName>
    </submittedName>
</protein>
<dbReference type="Gene3D" id="1.10.357.10">
    <property type="entry name" value="Tetracycline Repressor, domain 2"/>
    <property type="match status" value="1"/>
</dbReference>
<name>A0AB73T0E0_9FIRM</name>
<dbReference type="EMBL" id="QGGY01000013">
    <property type="protein sequence ID" value="PWJ73322.1"/>
    <property type="molecule type" value="Genomic_DNA"/>
</dbReference>
<accession>A0AB73T0E0</accession>
<evidence type="ECO:0000313" key="2">
    <source>
        <dbReference type="Proteomes" id="UP000245412"/>
    </source>
</evidence>
<dbReference type="InterPro" id="IPR009057">
    <property type="entry name" value="Homeodomain-like_sf"/>
</dbReference>
<sequence length="192" mass="21778">MPKQRITKDMVIEAAFELAREGGGDQVIVKNIAGKLGCSVQPIYSYCSNMETLKQEVAERTGRFFKEYVAEHMQPSDYFKSIGRSYVSLAREEPNLFKMYFMRRREGAGSLEEIYRQESSPQVAEFLAEEHHISLEAARRLHYHMITYTMGVSFILASAGPEISAGQVMEQMEEAYEALAARIKGEAKETAE</sequence>
<reference evidence="1 2" key="1">
    <citation type="submission" date="2018-05" db="EMBL/GenBank/DDBJ databases">
        <authorList>
            <person name="Goeker M."/>
            <person name="Huntemann M."/>
            <person name="Clum A."/>
            <person name="Pillay M."/>
            <person name="Palaniappan K."/>
            <person name="Varghese N."/>
            <person name="Mikhailova N."/>
            <person name="Stamatis D."/>
            <person name="Reddy T."/>
            <person name="Daum C."/>
            <person name="Shapiro N."/>
            <person name="Ivanova N."/>
            <person name="Kyrpides N."/>
            <person name="Woyke T."/>
        </authorList>
    </citation>
    <scope>NUCLEOTIDE SEQUENCE [LARGE SCALE GENOMIC DNA]</scope>
    <source>
        <strain evidence="1 2">DSM 26524</strain>
    </source>
</reference>
<comment type="caution">
    <text evidence="1">The sequence shown here is derived from an EMBL/GenBank/DDBJ whole genome shotgun (WGS) entry which is preliminary data.</text>
</comment>
<gene>
    <name evidence="1" type="ORF">C7383_113108</name>
</gene>
<dbReference type="SUPFAM" id="SSF46689">
    <property type="entry name" value="Homeodomain-like"/>
    <property type="match status" value="1"/>
</dbReference>
<keyword evidence="2" id="KW-1185">Reference proteome</keyword>